<dbReference type="Proteomes" id="UP000230423">
    <property type="component" value="Unassembled WGS sequence"/>
</dbReference>
<gene>
    <name evidence="1" type="ORF">TELCIR_20332</name>
</gene>
<accession>A0A2G9TJU7</accession>
<evidence type="ECO:0000313" key="2">
    <source>
        <dbReference type="Proteomes" id="UP000230423"/>
    </source>
</evidence>
<keyword evidence="2" id="KW-1185">Reference proteome</keyword>
<proteinExistence type="predicted"/>
<protein>
    <submittedName>
        <fullName evidence="1">WD40-like protein</fullName>
    </submittedName>
</protein>
<dbReference type="AlphaFoldDB" id="A0A2G9TJU7"/>
<dbReference type="EMBL" id="KZ361870">
    <property type="protein sequence ID" value="PIO58237.1"/>
    <property type="molecule type" value="Genomic_DNA"/>
</dbReference>
<dbReference type="InterPro" id="IPR011042">
    <property type="entry name" value="6-blade_b-propeller_TolB-like"/>
</dbReference>
<evidence type="ECO:0000313" key="1">
    <source>
        <dbReference type="EMBL" id="PIO58237.1"/>
    </source>
</evidence>
<dbReference type="SUPFAM" id="SSF82171">
    <property type="entry name" value="DPP6 N-terminal domain-like"/>
    <property type="match status" value="1"/>
</dbReference>
<sequence length="116" mass="13022">KLLEYNLVEPVLMELYVVDVDGSNLRQITNLGVASWAPYYLADNKRIVFSSNYNASGNGFGAFALFVINDDGTGLERITFGNEYQFNSFPMMNHADPEYFKCHLLQSGGNFGAQMF</sequence>
<dbReference type="Gene3D" id="2.120.10.30">
    <property type="entry name" value="TolB, C-terminal domain"/>
    <property type="match status" value="1"/>
</dbReference>
<name>A0A2G9TJU7_TELCI</name>
<feature type="non-terminal residue" evidence="1">
    <location>
        <position position="1"/>
    </location>
</feature>
<dbReference type="OrthoDB" id="43744at2759"/>
<reference evidence="1 2" key="1">
    <citation type="submission" date="2015-09" db="EMBL/GenBank/DDBJ databases">
        <title>Draft genome of the parasitic nematode Teladorsagia circumcincta isolate WARC Sus (inbred).</title>
        <authorList>
            <person name="Mitreva M."/>
        </authorList>
    </citation>
    <scope>NUCLEOTIDE SEQUENCE [LARGE SCALE GENOMIC DNA]</scope>
    <source>
        <strain evidence="1 2">S</strain>
    </source>
</reference>
<organism evidence="1 2">
    <name type="scientific">Teladorsagia circumcincta</name>
    <name type="common">Brown stomach worm</name>
    <name type="synonym">Ostertagia circumcincta</name>
    <dbReference type="NCBI Taxonomy" id="45464"/>
    <lineage>
        <taxon>Eukaryota</taxon>
        <taxon>Metazoa</taxon>
        <taxon>Ecdysozoa</taxon>
        <taxon>Nematoda</taxon>
        <taxon>Chromadorea</taxon>
        <taxon>Rhabditida</taxon>
        <taxon>Rhabditina</taxon>
        <taxon>Rhabditomorpha</taxon>
        <taxon>Strongyloidea</taxon>
        <taxon>Trichostrongylidae</taxon>
        <taxon>Teladorsagia</taxon>
    </lineage>
</organism>